<keyword evidence="3" id="KW-1185">Reference proteome</keyword>
<gene>
    <name evidence="2" type="ORF">PR048_000829</name>
</gene>
<feature type="compositionally biased region" description="Low complexity" evidence="1">
    <location>
        <begin position="278"/>
        <end position="288"/>
    </location>
</feature>
<accession>A0ABQ9IFQ6</accession>
<reference evidence="2 3" key="1">
    <citation type="submission" date="2023-02" db="EMBL/GenBank/DDBJ databases">
        <title>LHISI_Scaffold_Assembly.</title>
        <authorList>
            <person name="Stuart O.P."/>
            <person name="Cleave R."/>
            <person name="Magrath M.J.L."/>
            <person name="Mikheyev A.S."/>
        </authorList>
    </citation>
    <scope>NUCLEOTIDE SEQUENCE [LARGE SCALE GENOMIC DNA]</scope>
    <source>
        <strain evidence="2">Daus_M_001</strain>
        <tissue evidence="2">Leg muscle</tissue>
    </source>
</reference>
<organism evidence="2 3">
    <name type="scientific">Dryococelus australis</name>
    <dbReference type="NCBI Taxonomy" id="614101"/>
    <lineage>
        <taxon>Eukaryota</taxon>
        <taxon>Metazoa</taxon>
        <taxon>Ecdysozoa</taxon>
        <taxon>Arthropoda</taxon>
        <taxon>Hexapoda</taxon>
        <taxon>Insecta</taxon>
        <taxon>Pterygota</taxon>
        <taxon>Neoptera</taxon>
        <taxon>Polyneoptera</taxon>
        <taxon>Phasmatodea</taxon>
        <taxon>Verophasmatodea</taxon>
        <taxon>Anareolatae</taxon>
        <taxon>Phasmatidae</taxon>
        <taxon>Eurycanthinae</taxon>
        <taxon>Dryococelus</taxon>
    </lineage>
</organism>
<proteinExistence type="predicted"/>
<feature type="compositionally biased region" description="Polar residues" evidence="1">
    <location>
        <begin position="1"/>
        <end position="18"/>
    </location>
</feature>
<feature type="region of interest" description="Disordered" evidence="1">
    <location>
        <begin position="1"/>
        <end position="72"/>
    </location>
</feature>
<feature type="compositionally biased region" description="Acidic residues" evidence="1">
    <location>
        <begin position="56"/>
        <end position="67"/>
    </location>
</feature>
<evidence type="ECO:0000313" key="3">
    <source>
        <dbReference type="Proteomes" id="UP001159363"/>
    </source>
</evidence>
<feature type="compositionally biased region" description="Pro residues" evidence="1">
    <location>
        <begin position="31"/>
        <end position="42"/>
    </location>
</feature>
<feature type="compositionally biased region" description="Basic and acidic residues" evidence="1">
    <location>
        <begin position="266"/>
        <end position="277"/>
    </location>
</feature>
<dbReference type="Proteomes" id="UP001159363">
    <property type="component" value="Chromosome 1"/>
</dbReference>
<feature type="region of interest" description="Disordered" evidence="1">
    <location>
        <begin position="266"/>
        <end position="299"/>
    </location>
</feature>
<sequence length="413" mass="46720">MKPSSTLAEATAGQLTSRRATEFPPQAAAAPAPPIKPFPPQNIIPLHPTEAREKKEEEEEEEKEEDECPIRSDKPGWYNTYFYFATGSVRKSTQSPLRRPEICRPLAEAWQAERLVLSASYHFWRRLLTTYNTTVRMEQRRNARARETEDPEKIQLNISIVRHDSHMPNSGSDPSRESYPGLLGRRRRDTTWMQNFQQGFRIVGGNRERTYMSSGEQQPSQSQANPLSAAVMIGRARGRSHKGGRSSGAAHGQIITLQVAARRADNGRAAALEEEKGGSATTRTGSRTQPTPQSAWEYRRETDTLRRLCPSETNLAISRYLQAEIIPMIIHDYDYSSPIKANRVRFPVASHPDFRTTVAACRIAVSTKPDVFINLEAAHCVLWYHETRSPITMQKNFLTTYGKMPHDVKSIKS</sequence>
<comment type="caution">
    <text evidence="2">The sequence shown here is derived from an EMBL/GenBank/DDBJ whole genome shotgun (WGS) entry which is preliminary data.</text>
</comment>
<name>A0ABQ9IFQ6_9NEOP</name>
<evidence type="ECO:0000256" key="1">
    <source>
        <dbReference type="SAM" id="MobiDB-lite"/>
    </source>
</evidence>
<protein>
    <submittedName>
        <fullName evidence="2">Uncharacterized protein</fullName>
    </submittedName>
</protein>
<dbReference type="EMBL" id="JARBHB010000001">
    <property type="protein sequence ID" value="KAJ8895496.1"/>
    <property type="molecule type" value="Genomic_DNA"/>
</dbReference>
<evidence type="ECO:0000313" key="2">
    <source>
        <dbReference type="EMBL" id="KAJ8895496.1"/>
    </source>
</evidence>